<evidence type="ECO:0000259" key="5">
    <source>
        <dbReference type="PROSITE" id="PS50865"/>
    </source>
</evidence>
<dbReference type="SUPFAM" id="SSF144232">
    <property type="entry name" value="HIT/MYND zinc finger-like"/>
    <property type="match status" value="1"/>
</dbReference>
<dbReference type="Proteomes" id="UP001497453">
    <property type="component" value="Chromosome 6"/>
</dbReference>
<dbReference type="Pfam" id="PF14737">
    <property type="entry name" value="DUF4470"/>
    <property type="match status" value="1"/>
</dbReference>
<feature type="domain" description="MYND-type" evidence="5">
    <location>
        <begin position="20"/>
        <end position="56"/>
    </location>
</feature>
<dbReference type="Gene3D" id="6.10.140.2220">
    <property type="match status" value="1"/>
</dbReference>
<dbReference type="InterPro" id="IPR027974">
    <property type="entry name" value="DUF4470"/>
</dbReference>
<name>A0ABP1DVX9_9APHY</name>
<dbReference type="InterPro" id="IPR002893">
    <property type="entry name" value="Znf_MYND"/>
</dbReference>
<dbReference type="PROSITE" id="PS50865">
    <property type="entry name" value="ZF_MYND_2"/>
    <property type="match status" value="1"/>
</dbReference>
<keyword evidence="1" id="KW-0479">Metal-binding</keyword>
<accession>A0ABP1DVX9</accession>
<evidence type="ECO:0000313" key="6">
    <source>
        <dbReference type="EMBL" id="CAL1711963.1"/>
    </source>
</evidence>
<organism evidence="6 7">
    <name type="scientific">Somion occarium</name>
    <dbReference type="NCBI Taxonomy" id="3059160"/>
    <lineage>
        <taxon>Eukaryota</taxon>
        <taxon>Fungi</taxon>
        <taxon>Dikarya</taxon>
        <taxon>Basidiomycota</taxon>
        <taxon>Agaricomycotina</taxon>
        <taxon>Agaricomycetes</taxon>
        <taxon>Polyporales</taxon>
        <taxon>Cerrenaceae</taxon>
        <taxon>Somion</taxon>
    </lineage>
</organism>
<dbReference type="EMBL" id="OZ037949">
    <property type="protein sequence ID" value="CAL1711963.1"/>
    <property type="molecule type" value="Genomic_DNA"/>
</dbReference>
<evidence type="ECO:0000313" key="7">
    <source>
        <dbReference type="Proteomes" id="UP001497453"/>
    </source>
</evidence>
<proteinExistence type="predicted"/>
<keyword evidence="7" id="KW-1185">Reference proteome</keyword>
<sequence length="578" mass="64605">MDAIKPLERPPCANINGSQNTNCSNDATSTCSRCLLVMYCSPTCQAEHWSTHKKDCKHKLRDQRWTLSNTPPGAERVTVPRSGNGQSLWKQVPAMDVLNVNDNEKSQGYALAFADTEFENLVLSINGLPKDYSGKLTILLNHESARRAAQNLALLLLLASQGSVTEAAEAALHLWFSSFVQPASTQALTSTLQGVIEQSNSGDHFSQELHENAFISGVLSKDALQILSTLGDLGYTTDEARDQRNRVFFNPEETTHRLKQYGHLDPSHRLALEHFRGTGVVLPFGSSTSTFSAINPFLFATADANDEVWVQNDAVSPLEAWNRPTVVTVGQDYGCKREDIYGCLYFYLLDQLRTLATRLRSFNVQMHFYDRDGMKLCKDIQSGALADLGVPSDLHFDRIDLSTILDTVDNDRRQELITTWGGLIKDSDQRATMLGWTRFWVMHVPDATAPQNPDPRRPDPHISNMFSKLWEKNWVPRTIVVDPVIITGTFAVLDCVYDNSGPFVNYLQKSGTYAAAEKAKLRVRDVHSVVPQRLYVAVGSPYNALPDFATPDDFYLSLRLTCDAIGESSVRWMEFGRT</sequence>
<dbReference type="Pfam" id="PF01753">
    <property type="entry name" value="zf-MYND"/>
    <property type="match status" value="1"/>
</dbReference>
<keyword evidence="2 4" id="KW-0863">Zinc-finger</keyword>
<evidence type="ECO:0000256" key="3">
    <source>
        <dbReference type="ARBA" id="ARBA00022833"/>
    </source>
</evidence>
<keyword evidence="3" id="KW-0862">Zinc</keyword>
<evidence type="ECO:0000256" key="4">
    <source>
        <dbReference type="PROSITE-ProRule" id="PRU00134"/>
    </source>
</evidence>
<evidence type="ECO:0000256" key="2">
    <source>
        <dbReference type="ARBA" id="ARBA00022771"/>
    </source>
</evidence>
<gene>
    <name evidence="6" type="ORF">GFSPODELE1_LOCUS8588</name>
</gene>
<reference evidence="7" key="1">
    <citation type="submission" date="2024-04" db="EMBL/GenBank/DDBJ databases">
        <authorList>
            <person name="Shaw F."/>
            <person name="Minotto A."/>
        </authorList>
    </citation>
    <scope>NUCLEOTIDE SEQUENCE [LARGE SCALE GENOMIC DNA]</scope>
</reference>
<evidence type="ECO:0000256" key="1">
    <source>
        <dbReference type="ARBA" id="ARBA00022723"/>
    </source>
</evidence>
<protein>
    <recommendedName>
        <fullName evidence="5">MYND-type domain-containing protein</fullName>
    </recommendedName>
</protein>